<accession>X1EEI9</accession>
<reference evidence="1" key="1">
    <citation type="journal article" date="2014" name="Front. Microbiol.">
        <title>High frequency of phylogenetically diverse reductive dehalogenase-homologous genes in deep subseafloor sedimentary metagenomes.</title>
        <authorList>
            <person name="Kawai M."/>
            <person name="Futagami T."/>
            <person name="Toyoda A."/>
            <person name="Takaki Y."/>
            <person name="Nishi S."/>
            <person name="Hori S."/>
            <person name="Arai W."/>
            <person name="Tsubouchi T."/>
            <person name="Morono Y."/>
            <person name="Uchiyama I."/>
            <person name="Ito T."/>
            <person name="Fujiyama A."/>
            <person name="Inagaki F."/>
            <person name="Takami H."/>
        </authorList>
    </citation>
    <scope>NUCLEOTIDE SEQUENCE</scope>
    <source>
        <strain evidence="1">Expedition CK06-06</strain>
    </source>
</reference>
<protein>
    <submittedName>
        <fullName evidence="1">Uncharacterized protein</fullName>
    </submittedName>
</protein>
<dbReference type="EMBL" id="BART01036047">
    <property type="protein sequence ID" value="GAH07088.1"/>
    <property type="molecule type" value="Genomic_DNA"/>
</dbReference>
<proteinExistence type="predicted"/>
<evidence type="ECO:0000313" key="1">
    <source>
        <dbReference type="EMBL" id="GAH07088.1"/>
    </source>
</evidence>
<feature type="non-terminal residue" evidence="1">
    <location>
        <position position="1"/>
    </location>
</feature>
<gene>
    <name evidence="1" type="ORF">S01H4_60954</name>
</gene>
<organism evidence="1">
    <name type="scientific">marine sediment metagenome</name>
    <dbReference type="NCBI Taxonomy" id="412755"/>
    <lineage>
        <taxon>unclassified sequences</taxon>
        <taxon>metagenomes</taxon>
        <taxon>ecological metagenomes</taxon>
    </lineage>
</organism>
<name>X1EEI9_9ZZZZ</name>
<comment type="caution">
    <text evidence="1">The sequence shown here is derived from an EMBL/GenBank/DDBJ whole genome shotgun (WGS) entry which is preliminary data.</text>
</comment>
<sequence>GVVEAAVAPLESLIFSNPFLQAPGDPEMGI</sequence>
<dbReference type="AlphaFoldDB" id="X1EEI9"/>